<evidence type="ECO:0000256" key="3">
    <source>
        <dbReference type="ARBA" id="ARBA00023163"/>
    </source>
</evidence>
<proteinExistence type="predicted"/>
<comment type="caution">
    <text evidence="6">The sequence shown here is derived from an EMBL/GenBank/DDBJ whole genome shotgun (WGS) entry which is preliminary data.</text>
</comment>
<dbReference type="InterPro" id="IPR007811">
    <property type="entry name" value="RPC4"/>
</dbReference>
<feature type="compositionally biased region" description="Basic and acidic residues" evidence="5">
    <location>
        <begin position="447"/>
        <end position="459"/>
    </location>
</feature>
<accession>A0A2P7Z3Z9</accession>
<dbReference type="GO" id="GO:0005666">
    <property type="term" value="C:RNA polymerase III complex"/>
    <property type="evidence" value="ECO:0007669"/>
    <property type="project" value="InterPro"/>
</dbReference>
<evidence type="ECO:0000256" key="5">
    <source>
        <dbReference type="SAM" id="MobiDB-lite"/>
    </source>
</evidence>
<dbReference type="AlphaFoldDB" id="A0A2P7Z3Z9"/>
<dbReference type="GO" id="GO:0042797">
    <property type="term" value="P:tRNA transcription by RNA polymerase III"/>
    <property type="evidence" value="ECO:0007669"/>
    <property type="project" value="TreeGrafter"/>
</dbReference>
<reference evidence="6 7" key="1">
    <citation type="submission" date="2017-05" db="EMBL/GenBank/DDBJ databases">
        <title>Draft genome sequence of Elsinoe australis.</title>
        <authorList>
            <person name="Cheng Q."/>
        </authorList>
    </citation>
    <scope>NUCLEOTIDE SEQUENCE [LARGE SCALE GENOMIC DNA]</scope>
    <source>
        <strain evidence="6 7">NL1</strain>
    </source>
</reference>
<protein>
    <recommendedName>
        <fullName evidence="8">RNA polymerase III RPC4</fullName>
    </recommendedName>
</protein>
<dbReference type="STRING" id="40998.A0A2P7Z3Z9"/>
<evidence type="ECO:0000256" key="1">
    <source>
        <dbReference type="ARBA" id="ARBA00004123"/>
    </source>
</evidence>
<gene>
    <name evidence="6" type="ORF">B9Z65_6902</name>
</gene>
<feature type="compositionally biased region" description="Polar residues" evidence="5">
    <location>
        <begin position="36"/>
        <end position="48"/>
    </location>
</feature>
<evidence type="ECO:0008006" key="8">
    <source>
        <dbReference type="Google" id="ProtNLM"/>
    </source>
</evidence>
<feature type="compositionally biased region" description="Gly residues" evidence="5">
    <location>
        <begin position="265"/>
        <end position="277"/>
    </location>
</feature>
<dbReference type="EMBL" id="NHZQ01000331">
    <property type="protein sequence ID" value="PSK42948.1"/>
    <property type="molecule type" value="Genomic_DNA"/>
</dbReference>
<feature type="compositionally biased region" description="Basic and acidic residues" evidence="5">
    <location>
        <begin position="198"/>
        <end position="209"/>
    </location>
</feature>
<dbReference type="GO" id="GO:0003677">
    <property type="term" value="F:DNA binding"/>
    <property type="evidence" value="ECO:0007669"/>
    <property type="project" value="InterPro"/>
</dbReference>
<feature type="compositionally biased region" description="Polar residues" evidence="5">
    <location>
        <begin position="224"/>
        <end position="238"/>
    </location>
</feature>
<organism evidence="6 7">
    <name type="scientific">Elsinoe australis</name>
    <dbReference type="NCBI Taxonomy" id="40998"/>
    <lineage>
        <taxon>Eukaryota</taxon>
        <taxon>Fungi</taxon>
        <taxon>Dikarya</taxon>
        <taxon>Ascomycota</taxon>
        <taxon>Pezizomycotina</taxon>
        <taxon>Dothideomycetes</taxon>
        <taxon>Dothideomycetidae</taxon>
        <taxon>Myriangiales</taxon>
        <taxon>Elsinoaceae</taxon>
        <taxon>Elsinoe</taxon>
    </lineage>
</organism>
<keyword evidence="4" id="KW-0539">Nucleus</keyword>
<evidence type="ECO:0000256" key="2">
    <source>
        <dbReference type="ARBA" id="ARBA00022478"/>
    </source>
</evidence>
<evidence type="ECO:0000313" key="6">
    <source>
        <dbReference type="EMBL" id="PSK42948.1"/>
    </source>
</evidence>
<feature type="compositionally biased region" description="Basic and acidic residues" evidence="5">
    <location>
        <begin position="376"/>
        <end position="389"/>
    </location>
</feature>
<dbReference type="Pfam" id="PF05132">
    <property type="entry name" value="RNA_pol_Rpc4"/>
    <property type="match status" value="1"/>
</dbReference>
<dbReference type="PANTHER" id="PTHR13408:SF0">
    <property type="entry name" value="DNA-DIRECTED RNA POLYMERASE III SUBUNIT RPC4"/>
    <property type="match status" value="1"/>
</dbReference>
<feature type="compositionally biased region" description="Low complexity" evidence="5">
    <location>
        <begin position="252"/>
        <end position="264"/>
    </location>
</feature>
<feature type="region of interest" description="Disordered" evidence="5">
    <location>
        <begin position="515"/>
        <end position="566"/>
    </location>
</feature>
<keyword evidence="3" id="KW-0804">Transcription</keyword>
<feature type="compositionally biased region" description="Basic and acidic residues" evidence="5">
    <location>
        <begin position="182"/>
        <end position="191"/>
    </location>
</feature>
<feature type="compositionally biased region" description="Low complexity" evidence="5">
    <location>
        <begin position="137"/>
        <end position="152"/>
    </location>
</feature>
<comment type="subcellular location">
    <subcellularLocation>
        <location evidence="1">Nucleus</location>
    </subcellularLocation>
</comment>
<sequence>MPPRAPSTRGRGRGRGRGGRGRGGASQPSGPSSGTETSDGEQLNSARSNFPEEDPSNPLEFGGLPLESSAPPQPTASTQPSEPVVKSEQPPPSRDNDVSMAEAPSTQPAPQADPRPFSDTVTVSDASQPVAPETQHATDTTASPAPSASTAARGGKKGPVAAPKFAGRRSKVQRDALAAAEAARKAQEPKKPPPPQPRKFEQRRGDGRPGRARGGGYMGDRSKQPQQPVASGPFSSGMVNHDFRRKGGSSMGTSSAGFSAAPAGRSGGSGGYGGGSSSGSRGVKIKTEDGSASGIITRDVGGTTDLFGSGDEGTDNEGGDPSNFIDIDQLNLYNNNETEADGTIYPFRPNRTERAPKSQAMSVAKSSKMDRKRAMRNLDPKKGKQRADESAGDYTGVYSSYSDSDPEDSAIKQEPTEDGTAQSTADQAAKEKKPRNRRNTGPDLQTPEERAEHQRHLDGLDDIVAELGPDIDGDVSMEGAEATNNRRADKVYLFQFPPVLPDLLIGSQMVKAEQNDDEEADAPAVTEAVREVEESEAKVKPDPDAAAADKLKDTKPDRPGAKLSSGAVGKLRVHASGKVTMDWGGTALQLGTGTKMDFLQEVVVARMFEEGKTGMAHGEDGEAGEKGADVKSDVKQADGQVGGEALSLGQVRGRFVVTPDWEEIV</sequence>
<dbReference type="OrthoDB" id="5836119at2759"/>
<keyword evidence="7" id="KW-1185">Reference proteome</keyword>
<feature type="region of interest" description="Disordered" evidence="5">
    <location>
        <begin position="1"/>
        <end position="326"/>
    </location>
</feature>
<feature type="region of interest" description="Disordered" evidence="5">
    <location>
        <begin position="338"/>
        <end position="459"/>
    </location>
</feature>
<feature type="compositionally biased region" description="Basic residues" evidence="5">
    <location>
        <begin position="10"/>
        <end position="20"/>
    </location>
</feature>
<name>A0A2P7Z3Z9_9PEZI</name>
<feature type="compositionally biased region" description="Low complexity" evidence="5">
    <location>
        <begin position="25"/>
        <end position="35"/>
    </location>
</feature>
<evidence type="ECO:0000313" key="7">
    <source>
        <dbReference type="Proteomes" id="UP000243723"/>
    </source>
</evidence>
<evidence type="ECO:0000256" key="4">
    <source>
        <dbReference type="ARBA" id="ARBA00023242"/>
    </source>
</evidence>
<dbReference type="Proteomes" id="UP000243723">
    <property type="component" value="Unassembled WGS sequence"/>
</dbReference>
<feature type="compositionally biased region" description="Basic and acidic residues" evidence="5">
    <location>
        <begin position="528"/>
        <end position="560"/>
    </location>
</feature>
<keyword evidence="2" id="KW-0240">DNA-directed RNA polymerase</keyword>
<dbReference type="PANTHER" id="PTHR13408">
    <property type="entry name" value="DNA-DIRECTED RNA POLYMERASE III"/>
    <property type="match status" value="1"/>
</dbReference>